<dbReference type="AlphaFoldDB" id="A0AAD5UKC5"/>
<feature type="domain" description="RRM" evidence="4">
    <location>
        <begin position="16"/>
        <end position="102"/>
    </location>
</feature>
<evidence type="ECO:0000256" key="1">
    <source>
        <dbReference type="ARBA" id="ARBA00022884"/>
    </source>
</evidence>
<evidence type="ECO:0000259" key="4">
    <source>
        <dbReference type="PROSITE" id="PS50102"/>
    </source>
</evidence>
<feature type="compositionally biased region" description="Polar residues" evidence="3">
    <location>
        <begin position="362"/>
        <end position="379"/>
    </location>
</feature>
<evidence type="ECO:0000313" key="6">
    <source>
        <dbReference type="Proteomes" id="UP001210925"/>
    </source>
</evidence>
<dbReference type="InterPro" id="IPR035979">
    <property type="entry name" value="RBD_domain_sf"/>
</dbReference>
<comment type="caution">
    <text evidence="5">The sequence shown here is derived from an EMBL/GenBank/DDBJ whole genome shotgun (WGS) entry which is preliminary data.</text>
</comment>
<dbReference type="SMART" id="SM00360">
    <property type="entry name" value="RRM"/>
    <property type="match status" value="2"/>
</dbReference>
<dbReference type="PROSITE" id="PS50102">
    <property type="entry name" value="RRM"/>
    <property type="match status" value="2"/>
</dbReference>
<proteinExistence type="predicted"/>
<dbReference type="EMBL" id="JADGKB010000011">
    <property type="protein sequence ID" value="KAJ3260493.1"/>
    <property type="molecule type" value="Genomic_DNA"/>
</dbReference>
<keyword evidence="6" id="KW-1185">Reference proteome</keyword>
<gene>
    <name evidence="5" type="ORF">HK103_000635</name>
</gene>
<organism evidence="5 6">
    <name type="scientific">Boothiomyces macroporosus</name>
    <dbReference type="NCBI Taxonomy" id="261099"/>
    <lineage>
        <taxon>Eukaryota</taxon>
        <taxon>Fungi</taxon>
        <taxon>Fungi incertae sedis</taxon>
        <taxon>Chytridiomycota</taxon>
        <taxon>Chytridiomycota incertae sedis</taxon>
        <taxon>Chytridiomycetes</taxon>
        <taxon>Rhizophydiales</taxon>
        <taxon>Terramycetaceae</taxon>
        <taxon>Boothiomyces</taxon>
    </lineage>
</organism>
<dbReference type="PANTHER" id="PTHR10501">
    <property type="entry name" value="U1 SMALL NUCLEAR RIBONUCLEOPROTEIN A/U2 SMALL NUCLEAR RIBONUCLEOPROTEIN B"/>
    <property type="match status" value="1"/>
</dbReference>
<dbReference type="Pfam" id="PF00076">
    <property type="entry name" value="RRM_1"/>
    <property type="match status" value="1"/>
</dbReference>
<sequence>MMPGVPPPLPFQDEITTIFVVGFPDDMNEREFQNMFTFCPGFEAAALKIPTESEDTQPAKKQIIGFAKFRSIEEAIRARDILSGRKVDSEKGCVLKAEMAKKNLHTKRGLSNNAEAAKATYINGQGIRRRSAPESMHIDTNYFRGMSGDFSHSYDPAIGFGNDYYNSNYPHLDNGSNYSDIFDPFGPSNPIEMEMSNDYYGDNCLSPTEETDPKMPLFGSATNSRGFSSVLYNSDALLSKSLGSMGINDFPTPEAFSKSVSYSYSPFLHPGADQNPPCNTLYVGNLPNDNCEEELRQMFQCCAGYKRLSYKSRVNGPMCFVEFENVHYATQALFQLSGNYLSNSTKGGIRLSYSKNPLGVRPQTSPNTLTSYNPINETPESAVEHAQ</sequence>
<evidence type="ECO:0000256" key="2">
    <source>
        <dbReference type="PROSITE-ProRule" id="PRU00176"/>
    </source>
</evidence>
<dbReference type="GO" id="GO:0003723">
    <property type="term" value="F:RNA binding"/>
    <property type="evidence" value="ECO:0007669"/>
    <property type="project" value="UniProtKB-UniRule"/>
</dbReference>
<protein>
    <recommendedName>
        <fullName evidence="4">RRM domain-containing protein</fullName>
    </recommendedName>
</protein>
<dbReference type="Proteomes" id="UP001210925">
    <property type="component" value="Unassembled WGS sequence"/>
</dbReference>
<dbReference type="SUPFAM" id="SSF54928">
    <property type="entry name" value="RNA-binding domain, RBD"/>
    <property type="match status" value="2"/>
</dbReference>
<evidence type="ECO:0000256" key="3">
    <source>
        <dbReference type="SAM" id="MobiDB-lite"/>
    </source>
</evidence>
<name>A0AAD5UKC5_9FUNG</name>
<keyword evidence="1 2" id="KW-0694">RNA-binding</keyword>
<accession>A0AAD5UKC5</accession>
<evidence type="ECO:0000313" key="5">
    <source>
        <dbReference type="EMBL" id="KAJ3260493.1"/>
    </source>
</evidence>
<reference evidence="5" key="1">
    <citation type="submission" date="2020-05" db="EMBL/GenBank/DDBJ databases">
        <title>Phylogenomic resolution of chytrid fungi.</title>
        <authorList>
            <person name="Stajich J.E."/>
            <person name="Amses K."/>
            <person name="Simmons R."/>
            <person name="Seto K."/>
            <person name="Myers J."/>
            <person name="Bonds A."/>
            <person name="Quandt C.A."/>
            <person name="Barry K."/>
            <person name="Liu P."/>
            <person name="Grigoriev I."/>
            <person name="Longcore J.E."/>
            <person name="James T.Y."/>
        </authorList>
    </citation>
    <scope>NUCLEOTIDE SEQUENCE</scope>
    <source>
        <strain evidence="5">PLAUS21</strain>
    </source>
</reference>
<feature type="domain" description="RRM" evidence="4">
    <location>
        <begin position="279"/>
        <end position="356"/>
    </location>
</feature>
<dbReference type="InterPro" id="IPR012677">
    <property type="entry name" value="Nucleotide-bd_a/b_plait_sf"/>
</dbReference>
<feature type="region of interest" description="Disordered" evidence="3">
    <location>
        <begin position="357"/>
        <end position="387"/>
    </location>
</feature>
<dbReference type="InterPro" id="IPR000504">
    <property type="entry name" value="RRM_dom"/>
</dbReference>
<dbReference type="Gene3D" id="3.30.70.330">
    <property type="match status" value="2"/>
</dbReference>